<sequence>MAYRSMQSDDILRYYRREMAYLRQQAADFAQRYPKVAGGLLLHGGESPDPHVERLLESFAFLSARVHREIDQAVPQLATALLENLCPALAQAVPSMSVVQLRLDASQGKVTAGFPLARGTELVARASGGQTCRFQTAWDSELWPLRLGQARLLDEQTLSLELCSEAGARLSELDIRRLRVHVSGDWMEAAPLYEWLVAGVLRTSLVGETSRHEAGDWRELGFEADEDVLRLEGYGHPAHTLLRELFAFPRKFHFFELELPQGLPFLQERCEMRLTMRQPLRGHKGVGEGSFRLGCVPVINRFALTSEPLTLDGKTYEYPLAASWPDAATVEILSVERVYLSDPMAERTISIPHFAAVHHQQAVAPPMFWTSRRQASLRPYGGTDTLIGFVDVTSRLARPGAPVAYARLWCSNRRLAEQVPAGAKLYFDKVRANLDAVCLYEPTVQRDPPLGGEQLWQLAGFVTTHQQSLFESDGSSRRLQEVLRLFAGDSPREIGMIQGLLHARATRTSLPARQGSWRGYLQGSDVVLEFDPDAYAGSSPLLLAAVLARYFALTTVVNAFVRTTVRQGDGVWHSWPAMTGYEAIL</sequence>
<organism evidence="1 2">
    <name type="scientific">Bordetella hinzii OH87 BAL007II</name>
    <dbReference type="NCBI Taxonomy" id="1331262"/>
    <lineage>
        <taxon>Bacteria</taxon>
        <taxon>Pseudomonadati</taxon>
        <taxon>Pseudomonadota</taxon>
        <taxon>Betaproteobacteria</taxon>
        <taxon>Burkholderiales</taxon>
        <taxon>Alcaligenaceae</taxon>
        <taxon>Bordetella</taxon>
    </lineage>
</organism>
<name>A0ABR4QW16_9BORD</name>
<protein>
    <submittedName>
        <fullName evidence="1">Type VI secretion protein, TIGR03359 family</fullName>
    </submittedName>
</protein>
<comment type="caution">
    <text evidence="1">The sequence shown here is derived from an EMBL/GenBank/DDBJ whole genome shotgun (WGS) entry which is preliminary data.</text>
</comment>
<gene>
    <name evidence="1" type="primary">vasA</name>
    <name evidence="1" type="ORF">L544_0316</name>
</gene>
<dbReference type="NCBIfam" id="TIGR03359">
    <property type="entry name" value="VI_chp_6"/>
    <property type="match status" value="1"/>
</dbReference>
<dbReference type="PANTHER" id="PTHR35370">
    <property type="entry name" value="CYTOPLASMIC PROTEIN-RELATED-RELATED"/>
    <property type="match status" value="1"/>
</dbReference>
<dbReference type="PANTHER" id="PTHR35370:SF1">
    <property type="entry name" value="TYPE VI SECRETION SYSTEM COMPONENT TSSF1"/>
    <property type="match status" value="1"/>
</dbReference>
<evidence type="ECO:0000313" key="1">
    <source>
        <dbReference type="EMBL" id="KCB21815.1"/>
    </source>
</evidence>
<proteinExistence type="predicted"/>
<keyword evidence="2" id="KW-1185">Reference proteome</keyword>
<dbReference type="Pfam" id="PF05947">
    <property type="entry name" value="T6SS_TssF"/>
    <property type="match status" value="1"/>
</dbReference>
<reference evidence="1 2" key="1">
    <citation type="submission" date="2014-03" db="EMBL/GenBank/DDBJ databases">
        <title>Genome sequence of Bordetella hinzii.</title>
        <authorList>
            <person name="Register K."/>
            <person name="Harvill E."/>
            <person name="Goodfield L.L."/>
            <person name="Ivanov Y.V."/>
            <person name="Meyer J.A."/>
            <person name="Muse S.J."/>
            <person name="Jacobs N."/>
            <person name="Bendor L."/>
            <person name="Smallridge W.E."/>
            <person name="Brinkac L.M."/>
            <person name="Sanka R."/>
            <person name="Kim M."/>
            <person name="Losada L."/>
        </authorList>
    </citation>
    <scope>NUCLEOTIDE SEQUENCE [LARGE SCALE GENOMIC DNA]</scope>
    <source>
        <strain evidence="1 2">OH87 BAL007II</strain>
    </source>
</reference>
<dbReference type="InterPro" id="IPR010272">
    <property type="entry name" value="T6SS_TssF"/>
</dbReference>
<accession>A0ABR4QW16</accession>
<dbReference type="Proteomes" id="UP000025748">
    <property type="component" value="Unassembled WGS sequence"/>
</dbReference>
<dbReference type="EMBL" id="JHEM01000029">
    <property type="protein sequence ID" value="KCB21815.1"/>
    <property type="molecule type" value="Genomic_DNA"/>
</dbReference>
<evidence type="ECO:0000313" key="2">
    <source>
        <dbReference type="Proteomes" id="UP000025748"/>
    </source>
</evidence>
<dbReference type="PIRSF" id="PIRSF028304">
    <property type="entry name" value="UCP028304"/>
    <property type="match status" value="1"/>
</dbReference>